<dbReference type="EMBL" id="UYRT01087401">
    <property type="protein sequence ID" value="VDN32519.1"/>
    <property type="molecule type" value="Genomic_DNA"/>
</dbReference>
<name>A0A183ECY0_9BILA</name>
<protein>
    <submittedName>
        <fullName evidence="4">Telo_bind domain-containing protein</fullName>
    </submittedName>
</protein>
<proteinExistence type="predicted"/>
<keyword evidence="1" id="KW-0812">Transmembrane</keyword>
<dbReference type="OrthoDB" id="2186770at2759"/>
<sequence>MARRSNYTYITFAELQRNSEYERIYVYGVIAEINTFRSTDLTGDDTLITEMHLRDNTTSSFTKCSIYSSLDNCFSDVVAVGQVVQLHRIQVRRRAGMPPTLYGKLNSTGLAVVLFGTAPTDDFTVVYHSSENYSLPPDYKSKVRALRALNVSRLTTERLNYSSVVVKHLSEFIRCTYQNIVVQVKLDFFFAYIQAQNTYCDDPWFVCMCVCTFVCMCVCTCVFLYVSGYFNLATKRISTPKFC</sequence>
<reference evidence="2 3" key="2">
    <citation type="submission" date="2018-11" db="EMBL/GenBank/DDBJ databases">
        <authorList>
            <consortium name="Pathogen Informatics"/>
        </authorList>
    </citation>
    <scope>NUCLEOTIDE SEQUENCE [LARGE SCALE GENOMIC DNA]</scope>
</reference>
<keyword evidence="1" id="KW-0472">Membrane</keyword>
<dbReference type="Proteomes" id="UP000271098">
    <property type="component" value="Unassembled WGS sequence"/>
</dbReference>
<keyword evidence="1" id="KW-1133">Transmembrane helix</keyword>
<dbReference type="Gene3D" id="2.40.50.140">
    <property type="entry name" value="Nucleic acid-binding proteins"/>
    <property type="match status" value="1"/>
</dbReference>
<gene>
    <name evidence="2" type="ORF">GPUH_LOCUS18821</name>
</gene>
<reference evidence="4" key="1">
    <citation type="submission" date="2016-06" db="UniProtKB">
        <authorList>
            <consortium name="WormBaseParasite"/>
        </authorList>
    </citation>
    <scope>IDENTIFICATION</scope>
</reference>
<dbReference type="InterPro" id="IPR012340">
    <property type="entry name" value="NA-bd_OB-fold"/>
</dbReference>
<feature type="transmembrane region" description="Helical" evidence="1">
    <location>
        <begin position="203"/>
        <end position="226"/>
    </location>
</feature>
<evidence type="ECO:0000256" key="1">
    <source>
        <dbReference type="SAM" id="Phobius"/>
    </source>
</evidence>
<evidence type="ECO:0000313" key="2">
    <source>
        <dbReference type="EMBL" id="VDN32519.1"/>
    </source>
</evidence>
<accession>A0A183ECY0</accession>
<evidence type="ECO:0000313" key="4">
    <source>
        <dbReference type="WBParaSite" id="GPUH_0001884601-mRNA-1"/>
    </source>
</evidence>
<organism evidence="4">
    <name type="scientific">Gongylonema pulchrum</name>
    <dbReference type="NCBI Taxonomy" id="637853"/>
    <lineage>
        <taxon>Eukaryota</taxon>
        <taxon>Metazoa</taxon>
        <taxon>Ecdysozoa</taxon>
        <taxon>Nematoda</taxon>
        <taxon>Chromadorea</taxon>
        <taxon>Rhabditida</taxon>
        <taxon>Spirurina</taxon>
        <taxon>Spiruromorpha</taxon>
        <taxon>Spiruroidea</taxon>
        <taxon>Gongylonematidae</taxon>
        <taxon>Gongylonema</taxon>
    </lineage>
</organism>
<evidence type="ECO:0000313" key="3">
    <source>
        <dbReference type="Proteomes" id="UP000271098"/>
    </source>
</evidence>
<dbReference type="AlphaFoldDB" id="A0A183ECY0"/>
<keyword evidence="3" id="KW-1185">Reference proteome</keyword>
<dbReference type="WBParaSite" id="GPUH_0001884601-mRNA-1">
    <property type="protein sequence ID" value="GPUH_0001884601-mRNA-1"/>
    <property type="gene ID" value="GPUH_0001884601"/>
</dbReference>
<dbReference type="SUPFAM" id="SSF50249">
    <property type="entry name" value="Nucleic acid-binding proteins"/>
    <property type="match status" value="1"/>
</dbReference>